<evidence type="ECO:0000256" key="7">
    <source>
        <dbReference type="ARBA" id="ARBA00022723"/>
    </source>
</evidence>
<evidence type="ECO:0000256" key="5">
    <source>
        <dbReference type="ARBA" id="ARBA00022617"/>
    </source>
</evidence>
<evidence type="ECO:0000256" key="6">
    <source>
        <dbReference type="ARBA" id="ARBA00022692"/>
    </source>
</evidence>
<comment type="similarity">
    <text evidence="2">Belongs to the NapC/NirT/NrfH family.</text>
</comment>
<evidence type="ECO:0000313" key="14">
    <source>
        <dbReference type="EMBL" id="BCO25185.1"/>
    </source>
</evidence>
<accession>A0ABN6CZK5</accession>
<keyword evidence="8 12" id="KW-0249">Electron transport</keyword>
<evidence type="ECO:0000256" key="11">
    <source>
        <dbReference type="ARBA" id="ARBA00023136"/>
    </source>
</evidence>
<keyword evidence="15" id="KW-1185">Reference proteome</keyword>
<evidence type="ECO:0000256" key="2">
    <source>
        <dbReference type="ARBA" id="ARBA00007395"/>
    </source>
</evidence>
<evidence type="ECO:0000256" key="10">
    <source>
        <dbReference type="ARBA" id="ARBA00023004"/>
    </source>
</evidence>
<comment type="subcellular location">
    <subcellularLocation>
        <location evidence="1">Cell membrane</location>
        <topology evidence="1">Single-pass membrane protein</topology>
    </subcellularLocation>
</comment>
<evidence type="ECO:0000256" key="8">
    <source>
        <dbReference type="ARBA" id="ARBA00022982"/>
    </source>
</evidence>
<keyword evidence="3 12" id="KW-0813">Transport</keyword>
<dbReference type="InterPro" id="IPR024717">
    <property type="entry name" value="NapC/NirT/NrfH"/>
</dbReference>
<evidence type="ECO:0000256" key="1">
    <source>
        <dbReference type="ARBA" id="ARBA00004162"/>
    </source>
</evidence>
<dbReference type="SUPFAM" id="SSF48695">
    <property type="entry name" value="Multiheme cytochromes"/>
    <property type="match status" value="1"/>
</dbReference>
<comment type="PTM">
    <text evidence="12">Binds 4 heme groups per subunit.</text>
</comment>
<reference evidence="14 15" key="1">
    <citation type="journal article" date="2021" name="Microbiol. Spectr.">
        <title>A Single Bacterium Capable of Oxidation and Reduction of Iron at Circumneutral pH.</title>
        <authorList>
            <person name="Kato S."/>
            <person name="Ohkuma M."/>
        </authorList>
    </citation>
    <scope>NUCLEOTIDE SEQUENCE [LARGE SCALE GENOMIC DNA]</scope>
    <source>
        <strain evidence="14 15">MIZ03</strain>
    </source>
</reference>
<sequence>MTEMLKKMRQRWKLVLGLAVGLLIFSVSVGISGAYVLAYTSTEEFCVSCHEMSYNYAEYKGTIHDTNRTGVRAICTNCHVPHEPGPLLWAKIKASKDVYYTYISPSIDTKEKFEAKRSVMAQRVWLQMKESDSHQCRSCHRADKMSVDLQSAKAQVRHAKGKAEGKTCIECHFAIAHKEPDGPGPAELFGNTATNSQ</sequence>
<organism evidence="14 15">
    <name type="scientific">Rhodoferax lithotrophicus</name>
    <dbReference type="NCBI Taxonomy" id="2798804"/>
    <lineage>
        <taxon>Bacteria</taxon>
        <taxon>Pseudomonadati</taxon>
        <taxon>Pseudomonadota</taxon>
        <taxon>Betaproteobacteria</taxon>
        <taxon>Burkholderiales</taxon>
        <taxon>Comamonadaceae</taxon>
        <taxon>Rhodoferax</taxon>
    </lineage>
</organism>
<dbReference type="PANTHER" id="PTHR30333:SF3">
    <property type="entry name" value="CYTOCHROME C-TYPE PROTEIN TORY"/>
    <property type="match status" value="1"/>
</dbReference>
<dbReference type="Proteomes" id="UP000824366">
    <property type="component" value="Chromosome"/>
</dbReference>
<evidence type="ECO:0000256" key="3">
    <source>
        <dbReference type="ARBA" id="ARBA00022448"/>
    </source>
</evidence>
<dbReference type="RefSeq" id="WP_223906410.1">
    <property type="nucleotide sequence ID" value="NZ_AP024238.1"/>
</dbReference>
<keyword evidence="4" id="KW-1003">Cell membrane</keyword>
<dbReference type="InterPro" id="IPR036280">
    <property type="entry name" value="Multihaem_cyt_sf"/>
</dbReference>
<keyword evidence="5 12" id="KW-0349">Heme</keyword>
<keyword evidence="6" id="KW-0812">Transmembrane</keyword>
<evidence type="ECO:0000256" key="9">
    <source>
        <dbReference type="ARBA" id="ARBA00022989"/>
    </source>
</evidence>
<proteinExistence type="inferred from homology"/>
<keyword evidence="11" id="KW-0472">Membrane</keyword>
<dbReference type="Gene3D" id="1.10.3820.10">
    <property type="entry name" value="Di-heme elbow motif domain"/>
    <property type="match status" value="1"/>
</dbReference>
<dbReference type="InterPro" id="IPR005126">
    <property type="entry name" value="NapC/NirT_cyt_c_N"/>
</dbReference>
<dbReference type="InterPro" id="IPR051174">
    <property type="entry name" value="Cytochrome_c-type_ET"/>
</dbReference>
<protein>
    <recommendedName>
        <fullName evidence="12">Cytochrome c-type protein</fullName>
    </recommendedName>
</protein>
<dbReference type="PIRSF" id="PIRSF000013">
    <property type="entry name" value="4_hem_cytochrm_NapC"/>
    <property type="match status" value="1"/>
</dbReference>
<feature type="domain" description="NapC/NirT cytochrome c N-terminal" evidence="13">
    <location>
        <begin position="12"/>
        <end position="181"/>
    </location>
</feature>
<dbReference type="EMBL" id="AP024238">
    <property type="protein sequence ID" value="BCO25185.1"/>
    <property type="molecule type" value="Genomic_DNA"/>
</dbReference>
<gene>
    <name evidence="14" type="ORF">MIZ03_0045</name>
</gene>
<dbReference type="InterPro" id="IPR038266">
    <property type="entry name" value="NapC/NirT_cytc_sf"/>
</dbReference>
<dbReference type="PANTHER" id="PTHR30333">
    <property type="entry name" value="CYTOCHROME C-TYPE PROTEIN"/>
    <property type="match status" value="1"/>
</dbReference>
<evidence type="ECO:0000313" key="15">
    <source>
        <dbReference type="Proteomes" id="UP000824366"/>
    </source>
</evidence>
<evidence type="ECO:0000259" key="13">
    <source>
        <dbReference type="Pfam" id="PF03264"/>
    </source>
</evidence>
<keyword evidence="10 12" id="KW-0408">Iron</keyword>
<keyword evidence="9" id="KW-1133">Transmembrane helix</keyword>
<keyword evidence="7 12" id="KW-0479">Metal-binding</keyword>
<dbReference type="Pfam" id="PF03264">
    <property type="entry name" value="Cytochrom_NNT"/>
    <property type="match status" value="1"/>
</dbReference>
<name>A0ABN6CZK5_9BURK</name>
<evidence type="ECO:0000256" key="12">
    <source>
        <dbReference type="PIRNR" id="PIRNR000013"/>
    </source>
</evidence>
<evidence type="ECO:0000256" key="4">
    <source>
        <dbReference type="ARBA" id="ARBA00022475"/>
    </source>
</evidence>